<sequence>MAMAGDQEFDFIVVGGGSAGCVLANRLSASGRHRVALVEGGGRDSWIWFHIPVGYLFAIGNPRSDWLFRTEAVPGLNGRDLAYPRGKVLGGCSAINAMIYMRGQAADYDGWRQQGLVGWGWDDVLPVFRSHEDHWCGADALHGAGGEWRVDRPRLRWRILDAFIGAAEQAGIPRSADFNTGDNEGCGYFDVNQKRGRRWSAARGFLQPALKRPNLAIFTQALAERVVVEDGRATGVVIRQDGRQCLLQARAEVIVSTGAVATPALLERSGIGDGDRLRRLGIDVAHHLPGVGENLQDHLQLRPIFKVSGVPTLNMQYRSLLRRGLMGAEYALLRRGAMTMAPSQLGAFTRSSDRYATPNLQMHIQPLSLDKFGDSMHPFPAITASVCNLRPSSRGSIHARSGDPAAPPVIAPNYLATAEDRQVAADSIRIVRRIMRQPAMARFAPQEFRPGPDLTSDEQLIEAAGNVGTTIFHPVGTARMGLDSDPMAVVDGALRVRGVAGLRVVDASVMPTITSGNTNSPTIMIAEKGAAMILDAAR</sequence>
<keyword evidence="3" id="KW-0285">Flavoprotein</keyword>
<dbReference type="Proteomes" id="UP000196655">
    <property type="component" value="Unassembled WGS sequence"/>
</dbReference>
<comment type="caution">
    <text evidence="7">The sequence shown here is derived from an EMBL/GenBank/DDBJ whole genome shotgun (WGS) entry which is preliminary data.</text>
</comment>
<evidence type="ECO:0000313" key="7">
    <source>
        <dbReference type="EMBL" id="OWJ68612.1"/>
    </source>
</evidence>
<evidence type="ECO:0000313" key="8">
    <source>
        <dbReference type="Proteomes" id="UP000196655"/>
    </source>
</evidence>
<dbReference type="InterPro" id="IPR012132">
    <property type="entry name" value="GMC_OxRdtase"/>
</dbReference>
<dbReference type="PROSITE" id="PS00624">
    <property type="entry name" value="GMC_OXRED_2"/>
    <property type="match status" value="1"/>
</dbReference>
<name>A0A211ZTJ7_9PROT</name>
<proteinExistence type="inferred from homology"/>
<comment type="similarity">
    <text evidence="2">Belongs to the GMC oxidoreductase family.</text>
</comment>
<dbReference type="SUPFAM" id="SSF54373">
    <property type="entry name" value="FAD-linked reductases, C-terminal domain"/>
    <property type="match status" value="1"/>
</dbReference>
<protein>
    <submittedName>
        <fullName evidence="7">Choline dehydrogenase</fullName>
    </submittedName>
</protein>
<evidence type="ECO:0000259" key="6">
    <source>
        <dbReference type="PROSITE" id="PS00624"/>
    </source>
</evidence>
<dbReference type="Pfam" id="PF05199">
    <property type="entry name" value="GMC_oxred_C"/>
    <property type="match status" value="1"/>
</dbReference>
<dbReference type="InterPro" id="IPR036188">
    <property type="entry name" value="FAD/NAD-bd_sf"/>
</dbReference>
<dbReference type="OrthoDB" id="9785276at2"/>
<organism evidence="7 8">
    <name type="scientific">Inquilinus limosus</name>
    <dbReference type="NCBI Taxonomy" id="171674"/>
    <lineage>
        <taxon>Bacteria</taxon>
        <taxon>Pseudomonadati</taxon>
        <taxon>Pseudomonadota</taxon>
        <taxon>Alphaproteobacteria</taxon>
        <taxon>Rhodospirillales</taxon>
        <taxon>Rhodospirillaceae</taxon>
        <taxon>Inquilinus</taxon>
    </lineage>
</organism>
<dbReference type="Gene3D" id="3.50.50.60">
    <property type="entry name" value="FAD/NAD(P)-binding domain"/>
    <property type="match status" value="1"/>
</dbReference>
<dbReference type="InterPro" id="IPR007867">
    <property type="entry name" value="GMC_OxRtase_C"/>
</dbReference>
<comment type="cofactor">
    <cofactor evidence="1 5">
        <name>FAD</name>
        <dbReference type="ChEBI" id="CHEBI:57692"/>
    </cofactor>
</comment>
<dbReference type="Gene3D" id="3.30.410.40">
    <property type="match status" value="1"/>
</dbReference>
<dbReference type="SUPFAM" id="SSF51905">
    <property type="entry name" value="FAD/NAD(P)-binding domain"/>
    <property type="match status" value="1"/>
</dbReference>
<evidence type="ECO:0000256" key="5">
    <source>
        <dbReference type="PIRSR" id="PIRSR000137-2"/>
    </source>
</evidence>
<dbReference type="Pfam" id="PF00732">
    <property type="entry name" value="GMC_oxred_N"/>
    <property type="match status" value="1"/>
</dbReference>
<dbReference type="PANTHER" id="PTHR11552">
    <property type="entry name" value="GLUCOSE-METHANOL-CHOLINE GMC OXIDOREDUCTASE"/>
    <property type="match status" value="1"/>
</dbReference>
<evidence type="ECO:0000256" key="3">
    <source>
        <dbReference type="ARBA" id="ARBA00022630"/>
    </source>
</evidence>
<dbReference type="AlphaFoldDB" id="A0A211ZTJ7"/>
<keyword evidence="8" id="KW-1185">Reference proteome</keyword>
<dbReference type="PIRSF" id="PIRSF000137">
    <property type="entry name" value="Alcohol_oxidase"/>
    <property type="match status" value="1"/>
</dbReference>
<dbReference type="GO" id="GO:0016614">
    <property type="term" value="F:oxidoreductase activity, acting on CH-OH group of donors"/>
    <property type="evidence" value="ECO:0007669"/>
    <property type="project" value="InterPro"/>
</dbReference>
<keyword evidence="4 5" id="KW-0274">FAD</keyword>
<feature type="domain" description="Glucose-methanol-choline oxidoreductase N-terminal" evidence="6">
    <location>
        <begin position="258"/>
        <end position="272"/>
    </location>
</feature>
<gene>
    <name evidence="7" type="ORF">BWR60_04165</name>
</gene>
<dbReference type="GO" id="GO:0050660">
    <property type="term" value="F:flavin adenine dinucleotide binding"/>
    <property type="evidence" value="ECO:0007669"/>
    <property type="project" value="InterPro"/>
</dbReference>
<evidence type="ECO:0000256" key="2">
    <source>
        <dbReference type="ARBA" id="ARBA00010790"/>
    </source>
</evidence>
<reference evidence="8" key="1">
    <citation type="submission" date="2017-05" db="EMBL/GenBank/DDBJ databases">
        <authorList>
            <person name="Macchi M."/>
            <person name="Festa S."/>
            <person name="Coppotelli B.M."/>
            <person name="Morelli I.S."/>
        </authorList>
    </citation>
    <scope>NUCLEOTIDE SEQUENCE [LARGE SCALE GENOMIC DNA]</scope>
    <source>
        <strain evidence="8">I</strain>
    </source>
</reference>
<dbReference type="EMBL" id="NHON01000004">
    <property type="protein sequence ID" value="OWJ68612.1"/>
    <property type="molecule type" value="Genomic_DNA"/>
</dbReference>
<accession>A0A211ZTJ7</accession>
<evidence type="ECO:0000256" key="4">
    <source>
        <dbReference type="ARBA" id="ARBA00022827"/>
    </source>
</evidence>
<dbReference type="PANTHER" id="PTHR11552:SF147">
    <property type="entry name" value="CHOLINE DEHYDROGENASE, MITOCHONDRIAL"/>
    <property type="match status" value="1"/>
</dbReference>
<feature type="binding site" evidence="5">
    <location>
        <position position="88"/>
    </location>
    <ligand>
        <name>FAD</name>
        <dbReference type="ChEBI" id="CHEBI:57692"/>
    </ligand>
</feature>
<evidence type="ECO:0000256" key="1">
    <source>
        <dbReference type="ARBA" id="ARBA00001974"/>
    </source>
</evidence>
<dbReference type="InterPro" id="IPR000172">
    <property type="entry name" value="GMC_OxRdtase_N"/>
</dbReference>